<gene>
    <name evidence="2" type="ORF">O181_090287</name>
</gene>
<protein>
    <submittedName>
        <fullName evidence="2">Uncharacterized protein</fullName>
    </submittedName>
</protein>
<evidence type="ECO:0000313" key="3">
    <source>
        <dbReference type="Proteomes" id="UP000765509"/>
    </source>
</evidence>
<dbReference type="Proteomes" id="UP000765509">
    <property type="component" value="Unassembled WGS sequence"/>
</dbReference>
<comment type="caution">
    <text evidence="2">The sequence shown here is derived from an EMBL/GenBank/DDBJ whole genome shotgun (WGS) entry which is preliminary data.</text>
</comment>
<feature type="compositionally biased region" description="Low complexity" evidence="1">
    <location>
        <begin position="17"/>
        <end position="29"/>
    </location>
</feature>
<organism evidence="2 3">
    <name type="scientific">Austropuccinia psidii MF-1</name>
    <dbReference type="NCBI Taxonomy" id="1389203"/>
    <lineage>
        <taxon>Eukaryota</taxon>
        <taxon>Fungi</taxon>
        <taxon>Dikarya</taxon>
        <taxon>Basidiomycota</taxon>
        <taxon>Pucciniomycotina</taxon>
        <taxon>Pucciniomycetes</taxon>
        <taxon>Pucciniales</taxon>
        <taxon>Sphaerophragmiaceae</taxon>
        <taxon>Austropuccinia</taxon>
    </lineage>
</organism>
<sequence>MANPAQPQVATLPVLKSQASSSDISNSDQKVQDEPLPQADNHFPSSMAPVITRKPRYDYVLHYDTDPHNISSELNAQKILRDEKCQRCPPNQSMLSDIITYKQALSNPE</sequence>
<dbReference type="EMBL" id="AVOT02056194">
    <property type="protein sequence ID" value="MBW0550572.1"/>
    <property type="molecule type" value="Genomic_DNA"/>
</dbReference>
<accession>A0A9Q3IV29</accession>
<dbReference type="AlphaFoldDB" id="A0A9Q3IV29"/>
<feature type="region of interest" description="Disordered" evidence="1">
    <location>
        <begin position="1"/>
        <end position="48"/>
    </location>
</feature>
<proteinExistence type="predicted"/>
<reference evidence="2" key="1">
    <citation type="submission" date="2021-03" db="EMBL/GenBank/DDBJ databases">
        <title>Draft genome sequence of rust myrtle Austropuccinia psidii MF-1, a brazilian biotype.</title>
        <authorList>
            <person name="Quecine M.C."/>
            <person name="Pachon D.M.R."/>
            <person name="Bonatelli M.L."/>
            <person name="Correr F.H."/>
            <person name="Franceschini L.M."/>
            <person name="Leite T.F."/>
            <person name="Margarido G.R.A."/>
            <person name="Almeida C.A."/>
            <person name="Ferrarezi J.A."/>
            <person name="Labate C.A."/>
        </authorList>
    </citation>
    <scope>NUCLEOTIDE SEQUENCE</scope>
    <source>
        <strain evidence="2">MF-1</strain>
    </source>
</reference>
<name>A0A9Q3IV29_9BASI</name>
<evidence type="ECO:0000256" key="1">
    <source>
        <dbReference type="SAM" id="MobiDB-lite"/>
    </source>
</evidence>
<evidence type="ECO:0000313" key="2">
    <source>
        <dbReference type="EMBL" id="MBW0550572.1"/>
    </source>
</evidence>
<keyword evidence="3" id="KW-1185">Reference proteome</keyword>